<proteinExistence type="predicted"/>
<dbReference type="Proteomes" id="UP000821845">
    <property type="component" value="Chromosome 3"/>
</dbReference>
<name>A0ACB7SPD0_HYAAI</name>
<accession>A0ACB7SPD0</accession>
<protein>
    <submittedName>
        <fullName evidence="1">Uncharacterized protein</fullName>
    </submittedName>
</protein>
<keyword evidence="2" id="KW-1185">Reference proteome</keyword>
<evidence type="ECO:0000313" key="2">
    <source>
        <dbReference type="Proteomes" id="UP000821845"/>
    </source>
</evidence>
<sequence>MYRRCLEPALVTVAPSSAAAAAADMRLPTWADGGVTVGPAKVVRSTRRVFESASFGSQTVSCFVRSARTFLHPGQPLGGPAVWRVSACTYYRCRIR</sequence>
<organism evidence="1 2">
    <name type="scientific">Hyalomma asiaticum</name>
    <name type="common">Tick</name>
    <dbReference type="NCBI Taxonomy" id="266040"/>
    <lineage>
        <taxon>Eukaryota</taxon>
        <taxon>Metazoa</taxon>
        <taxon>Ecdysozoa</taxon>
        <taxon>Arthropoda</taxon>
        <taxon>Chelicerata</taxon>
        <taxon>Arachnida</taxon>
        <taxon>Acari</taxon>
        <taxon>Parasitiformes</taxon>
        <taxon>Ixodida</taxon>
        <taxon>Ixodoidea</taxon>
        <taxon>Ixodidae</taxon>
        <taxon>Hyalomminae</taxon>
        <taxon>Hyalomma</taxon>
    </lineage>
</organism>
<gene>
    <name evidence="1" type="ORF">HPB50_023227</name>
</gene>
<comment type="caution">
    <text evidence="1">The sequence shown here is derived from an EMBL/GenBank/DDBJ whole genome shotgun (WGS) entry which is preliminary data.</text>
</comment>
<reference evidence="1" key="1">
    <citation type="submission" date="2020-05" db="EMBL/GenBank/DDBJ databases">
        <title>Large-scale comparative analyses of tick genomes elucidate their genetic diversity and vector capacities.</title>
        <authorList>
            <person name="Jia N."/>
            <person name="Wang J."/>
            <person name="Shi W."/>
            <person name="Du L."/>
            <person name="Sun Y."/>
            <person name="Zhan W."/>
            <person name="Jiang J."/>
            <person name="Wang Q."/>
            <person name="Zhang B."/>
            <person name="Ji P."/>
            <person name="Sakyi L.B."/>
            <person name="Cui X."/>
            <person name="Yuan T."/>
            <person name="Jiang B."/>
            <person name="Yang W."/>
            <person name="Lam T.T.-Y."/>
            <person name="Chang Q."/>
            <person name="Ding S."/>
            <person name="Wang X."/>
            <person name="Zhu J."/>
            <person name="Ruan X."/>
            <person name="Zhao L."/>
            <person name="Wei J."/>
            <person name="Que T."/>
            <person name="Du C."/>
            <person name="Cheng J."/>
            <person name="Dai P."/>
            <person name="Han X."/>
            <person name="Huang E."/>
            <person name="Gao Y."/>
            <person name="Liu J."/>
            <person name="Shao H."/>
            <person name="Ye R."/>
            <person name="Li L."/>
            <person name="Wei W."/>
            <person name="Wang X."/>
            <person name="Wang C."/>
            <person name="Yang T."/>
            <person name="Huo Q."/>
            <person name="Li W."/>
            <person name="Guo W."/>
            <person name="Chen H."/>
            <person name="Zhou L."/>
            <person name="Ni X."/>
            <person name="Tian J."/>
            <person name="Zhou Y."/>
            <person name="Sheng Y."/>
            <person name="Liu T."/>
            <person name="Pan Y."/>
            <person name="Xia L."/>
            <person name="Li J."/>
            <person name="Zhao F."/>
            <person name="Cao W."/>
        </authorList>
    </citation>
    <scope>NUCLEOTIDE SEQUENCE</scope>
    <source>
        <strain evidence="1">Hyas-2018</strain>
    </source>
</reference>
<evidence type="ECO:0000313" key="1">
    <source>
        <dbReference type="EMBL" id="KAH6936826.1"/>
    </source>
</evidence>
<dbReference type="EMBL" id="CM023483">
    <property type="protein sequence ID" value="KAH6936826.1"/>
    <property type="molecule type" value="Genomic_DNA"/>
</dbReference>